<dbReference type="EMBL" id="WRPP01000010">
    <property type="protein sequence ID" value="MVU82617.1"/>
    <property type="molecule type" value="Genomic_DNA"/>
</dbReference>
<gene>
    <name evidence="2" type="ORF">GPX89_35970</name>
</gene>
<dbReference type="Proteomes" id="UP000466794">
    <property type="component" value="Unassembled WGS sequence"/>
</dbReference>
<sequence>MGTDADAGDPRERADLDEADRGSEFADEHTAVTTERDPKGETESPEGLGGMDPDGGTAV</sequence>
<evidence type="ECO:0000313" key="3">
    <source>
        <dbReference type="Proteomes" id="UP000466794"/>
    </source>
</evidence>
<feature type="region of interest" description="Disordered" evidence="1">
    <location>
        <begin position="1"/>
        <end position="59"/>
    </location>
</feature>
<accession>A0A7K1V7V4</accession>
<dbReference type="AlphaFoldDB" id="A0A7K1V7V4"/>
<comment type="caution">
    <text evidence="2">The sequence shown here is derived from an EMBL/GenBank/DDBJ whole genome shotgun (WGS) entry which is preliminary data.</text>
</comment>
<feature type="compositionally biased region" description="Gly residues" evidence="1">
    <location>
        <begin position="47"/>
        <end position="59"/>
    </location>
</feature>
<protein>
    <submittedName>
        <fullName evidence="2">Uncharacterized protein</fullName>
    </submittedName>
</protein>
<reference evidence="2 3" key="1">
    <citation type="submission" date="2019-12" db="EMBL/GenBank/DDBJ databases">
        <title>Nocardia sp. nov. ET3-3 isolated from soil.</title>
        <authorList>
            <person name="Kanchanasin P."/>
            <person name="Tanasupawat S."/>
            <person name="Yuki M."/>
            <person name="Kudo T."/>
        </authorList>
    </citation>
    <scope>NUCLEOTIDE SEQUENCE [LARGE SCALE GENOMIC DNA]</scope>
    <source>
        <strain evidence="2 3">ET3-3</strain>
    </source>
</reference>
<name>A0A7K1V7V4_9NOCA</name>
<evidence type="ECO:0000313" key="2">
    <source>
        <dbReference type="EMBL" id="MVU82617.1"/>
    </source>
</evidence>
<evidence type="ECO:0000256" key="1">
    <source>
        <dbReference type="SAM" id="MobiDB-lite"/>
    </source>
</evidence>
<organism evidence="2 3">
    <name type="scientific">Nocardia terrae</name>
    <dbReference type="NCBI Taxonomy" id="2675851"/>
    <lineage>
        <taxon>Bacteria</taxon>
        <taxon>Bacillati</taxon>
        <taxon>Actinomycetota</taxon>
        <taxon>Actinomycetes</taxon>
        <taxon>Mycobacteriales</taxon>
        <taxon>Nocardiaceae</taxon>
        <taxon>Nocardia</taxon>
    </lineage>
</organism>
<dbReference type="RefSeq" id="WP_157392225.1">
    <property type="nucleotide sequence ID" value="NZ_WRPP01000010.1"/>
</dbReference>
<proteinExistence type="predicted"/>
<keyword evidence="3" id="KW-1185">Reference proteome</keyword>
<feature type="compositionally biased region" description="Basic and acidic residues" evidence="1">
    <location>
        <begin position="8"/>
        <end position="42"/>
    </location>
</feature>